<dbReference type="SUPFAM" id="SSF55781">
    <property type="entry name" value="GAF domain-like"/>
    <property type="match status" value="2"/>
</dbReference>
<keyword evidence="2" id="KW-1185">Reference proteome</keyword>
<gene>
    <name evidence="1" type="primary">Pde11</name>
    <name evidence="1" type="ORF">CEXT_728591</name>
</gene>
<comment type="caution">
    <text evidence="1">The sequence shown here is derived from an EMBL/GenBank/DDBJ whole genome shotgun (WGS) entry which is preliminary data.</text>
</comment>
<reference evidence="1 2" key="1">
    <citation type="submission" date="2021-06" db="EMBL/GenBank/DDBJ databases">
        <title>Caerostris extrusa draft genome.</title>
        <authorList>
            <person name="Kono N."/>
            <person name="Arakawa K."/>
        </authorList>
    </citation>
    <scope>NUCLEOTIDE SEQUENCE [LARGE SCALE GENOMIC DNA]</scope>
</reference>
<dbReference type="Gene3D" id="3.30.450.40">
    <property type="match status" value="2"/>
</dbReference>
<organism evidence="1 2">
    <name type="scientific">Caerostris extrusa</name>
    <name type="common">Bark spider</name>
    <name type="synonym">Caerostris bankana</name>
    <dbReference type="NCBI Taxonomy" id="172846"/>
    <lineage>
        <taxon>Eukaryota</taxon>
        <taxon>Metazoa</taxon>
        <taxon>Ecdysozoa</taxon>
        <taxon>Arthropoda</taxon>
        <taxon>Chelicerata</taxon>
        <taxon>Arachnida</taxon>
        <taxon>Araneae</taxon>
        <taxon>Araneomorphae</taxon>
        <taxon>Entelegynae</taxon>
        <taxon>Araneoidea</taxon>
        <taxon>Araneidae</taxon>
        <taxon>Caerostris</taxon>
    </lineage>
</organism>
<evidence type="ECO:0000313" key="2">
    <source>
        <dbReference type="Proteomes" id="UP001054945"/>
    </source>
</evidence>
<name>A0AAV4NDQ8_CAEEX</name>
<evidence type="ECO:0000313" key="1">
    <source>
        <dbReference type="EMBL" id="GIX82783.1"/>
    </source>
</evidence>
<sequence length="196" mass="22904">MEVTAKKYIADWDAWCLVSQLFDASRSSTLEQIQHKEEICIPWGTGIAGHVAEYRETLNIPDCYKKRIVLFSPRTNKQKEFSGFIRSIQQCSRQQNPQHDVHAHCGHEWRSKRRCANHKQMSWEQSFTDVDQEVFSRYLQLCSIGLRNAELYERAELENKRNKVLLDLVRIVFEEQSTIGQIIHRTMVHAPINSSG</sequence>
<dbReference type="InterPro" id="IPR029016">
    <property type="entry name" value="GAF-like_dom_sf"/>
</dbReference>
<dbReference type="Proteomes" id="UP001054945">
    <property type="component" value="Unassembled WGS sequence"/>
</dbReference>
<proteinExistence type="predicted"/>
<accession>A0AAV4NDQ8</accession>
<dbReference type="AlphaFoldDB" id="A0AAV4NDQ8"/>
<dbReference type="EMBL" id="BPLR01020814">
    <property type="protein sequence ID" value="GIX82783.1"/>
    <property type="molecule type" value="Genomic_DNA"/>
</dbReference>
<protein>
    <submittedName>
        <fullName evidence="1">Dual 3',5'-cyclic-AMP and -GMP phosphodiesterase 11</fullName>
    </submittedName>
</protein>